<dbReference type="GO" id="GO:0006629">
    <property type="term" value="P:lipid metabolic process"/>
    <property type="evidence" value="ECO:0007669"/>
    <property type="project" value="InterPro"/>
</dbReference>
<accession>A0A6P0CGR3</accession>
<sequence length="316" mass="36320">MHTDRIPPSPSQSFLRNLSAVLKRWDWPTLCVFSTCLGVFGAMLALPPGWAAFQWVVLVLVLTLHSSLSHEILHGHPFGSERASTVLGVVQPGLFVPYLRFKALHLAHHRDANLTDPYDDPETNYLDPEIWAGLALWQRRVLTFNNTLFGRMTIGPFIGMKSFLASDLQRIMRGEREVALHWLAHLPGVVLTVWLVSLSAMPIWSYLLACYAALSVLRIRTFLEHQAHERASGRSVIIEDRGPLAFLFLNNNYHVVHHMHPRVSWHKLPAIYRARQARFVRMNQGYVYRSYGQVFAKHLFRCKDPVAHPLWQRPEK</sequence>
<organism evidence="3 4">
    <name type="scientific">Sulfitobacter sediminilitoris</name>
    <dbReference type="NCBI Taxonomy" id="2698830"/>
    <lineage>
        <taxon>Bacteria</taxon>
        <taxon>Pseudomonadati</taxon>
        <taxon>Pseudomonadota</taxon>
        <taxon>Alphaproteobacteria</taxon>
        <taxon>Rhodobacterales</taxon>
        <taxon>Roseobacteraceae</taxon>
        <taxon>Sulfitobacter</taxon>
    </lineage>
</organism>
<protein>
    <submittedName>
        <fullName evidence="3">Fatty acid desaturase</fullName>
    </submittedName>
</protein>
<dbReference type="EMBL" id="JAABNT010000014">
    <property type="protein sequence ID" value="NEK24276.1"/>
    <property type="molecule type" value="Genomic_DNA"/>
</dbReference>
<dbReference type="AlphaFoldDB" id="A0A6P0CGR3"/>
<gene>
    <name evidence="3" type="ORF">GV827_17975</name>
</gene>
<dbReference type="Pfam" id="PF00487">
    <property type="entry name" value="FA_desaturase"/>
    <property type="match status" value="1"/>
</dbReference>
<keyword evidence="1" id="KW-0472">Membrane</keyword>
<keyword evidence="1" id="KW-0812">Transmembrane</keyword>
<name>A0A6P0CGR3_9RHOB</name>
<feature type="transmembrane region" description="Helical" evidence="1">
    <location>
        <begin position="25"/>
        <end position="46"/>
    </location>
</feature>
<feature type="domain" description="Fatty acid desaturase" evidence="2">
    <location>
        <begin position="50"/>
        <end position="287"/>
    </location>
</feature>
<evidence type="ECO:0000313" key="4">
    <source>
        <dbReference type="Proteomes" id="UP000468591"/>
    </source>
</evidence>
<evidence type="ECO:0000256" key="1">
    <source>
        <dbReference type="SAM" id="Phobius"/>
    </source>
</evidence>
<reference evidence="3 4" key="1">
    <citation type="submission" date="2020-01" db="EMBL/GenBank/DDBJ databases">
        <title>Sulfitobacter sediminilitoris sp. nov., isolated from a tidal flat.</title>
        <authorList>
            <person name="Park S."/>
            <person name="Yoon J.-H."/>
        </authorList>
    </citation>
    <scope>NUCLEOTIDE SEQUENCE [LARGE SCALE GENOMIC DNA]</scope>
    <source>
        <strain evidence="3 4">JBTF-M27</strain>
    </source>
</reference>
<comment type="caution">
    <text evidence="3">The sequence shown here is derived from an EMBL/GenBank/DDBJ whole genome shotgun (WGS) entry which is preliminary data.</text>
</comment>
<evidence type="ECO:0000259" key="2">
    <source>
        <dbReference type="Pfam" id="PF00487"/>
    </source>
</evidence>
<keyword evidence="1" id="KW-1133">Transmembrane helix</keyword>
<dbReference type="Proteomes" id="UP000468591">
    <property type="component" value="Unassembled WGS sequence"/>
</dbReference>
<keyword evidence="4" id="KW-1185">Reference proteome</keyword>
<proteinExistence type="predicted"/>
<dbReference type="InterPro" id="IPR005804">
    <property type="entry name" value="FA_desaturase_dom"/>
</dbReference>
<dbReference type="CDD" id="cd03509">
    <property type="entry name" value="DesA_FADS-like"/>
    <property type="match status" value="1"/>
</dbReference>
<evidence type="ECO:0000313" key="3">
    <source>
        <dbReference type="EMBL" id="NEK24276.1"/>
    </source>
</evidence>